<evidence type="ECO:0000313" key="3">
    <source>
        <dbReference type="Proteomes" id="UP000002866"/>
    </source>
</evidence>
<feature type="region of interest" description="Disordered" evidence="1">
    <location>
        <begin position="427"/>
        <end position="459"/>
    </location>
</feature>
<dbReference type="GO" id="GO:0005737">
    <property type="term" value="C:cytoplasm"/>
    <property type="evidence" value="ECO:0007669"/>
    <property type="project" value="InterPro"/>
</dbReference>
<sequence length="637" mass="73775">MTNYILCLLEGPIFNIHPLLRERYNLLCQFKVTKFQKEKLRDFELSFNFKFSKSARDPISFKNNLYDSKLQLKVFHSLKVLINNTTQVYTFYLNKIENAGTVTSISPKTVLLIENSIKEIIESKEMDLSLDLVIDSQNLNDFENHYLQLEVISKFLKCLDKNVLQKIQNNLESIDTFLTDRNIIRNEMNHDIQLDLKLKAYQLYACIIRLYHIWSMVSSIFRQFYYPNRQYFDDPITKLNAKNSFDFKILLENLELICDSNKKSKKLKDLEICLNNLSKLLNGNSIVNNYKNISSIHIQQLKTIYDETVIPNLRKILVEIKLMKRWYMIIHYIQDNEIKNNEKYSNLNEDQILKLLNDKLKKDKIRTSKRLTRTESNHPTLQSAYVLSATSSKINSLPNDSLKLSTSLLNPTSKGKVKHLENRKMINANLNNKRNESVTSNSPESPLRSPLSSPTLKNAKNGNFVLTSSQIIDSNRITQESSKKHLRAIYSKESNQRHFKPTTQSLREDPRPKAYISLSPRSFSMSNIPIQKFQTRENSYYYNEKRKLNEIKSGKTLHNADIQKQTDDSVPRYLPSLVETSAVVGLNISSSTLFSPSSPPIKKVRFATIATVVSGDVNGPVLHTEQLFKDTKEEITS</sequence>
<keyword evidence="3" id="KW-1185">Reference proteome</keyword>
<dbReference type="PRINTS" id="PR02082">
    <property type="entry name" value="GLC7IP4"/>
</dbReference>
<reference evidence="2 3" key="1">
    <citation type="journal article" date="2011" name="Proc. Natl. Acad. Sci. U.S.A.">
        <title>Evolutionary erosion of yeast sex chromosomes by mating-type switching accidents.</title>
        <authorList>
            <person name="Gordon J.L."/>
            <person name="Armisen D."/>
            <person name="Proux-Wera E."/>
            <person name="Oheigeartaigh S.S."/>
            <person name="Byrne K.P."/>
            <person name="Wolfe K.H."/>
        </authorList>
    </citation>
    <scope>NUCLEOTIDE SEQUENCE [LARGE SCALE GENOMIC DNA]</scope>
    <source>
        <strain evidence="3">ATCC 34711 / CBS 6284 / DSM 70876 / NBRC 10599 / NRRL Y-10934 / UCD 77-7</strain>
    </source>
</reference>
<dbReference type="InterPro" id="IPR026241">
    <property type="entry name" value="GIP4"/>
</dbReference>
<dbReference type="AlphaFoldDB" id="I2GVV1"/>
<proteinExistence type="predicted"/>
<dbReference type="GeneID" id="14493012"/>
<gene>
    <name evidence="2" type="primary">TBLA0A04590</name>
    <name evidence="2" type="ORF">TBLA_0A04590</name>
</gene>
<accession>I2GVV1</accession>
<organism evidence="2 3">
    <name type="scientific">Henningerozyma blattae (strain ATCC 34711 / CBS 6284 / DSM 70876 / NBRC 10599 / NRRL Y-10934 / UCD 77-7)</name>
    <name type="common">Yeast</name>
    <name type="synonym">Tetrapisispora blattae</name>
    <dbReference type="NCBI Taxonomy" id="1071380"/>
    <lineage>
        <taxon>Eukaryota</taxon>
        <taxon>Fungi</taxon>
        <taxon>Dikarya</taxon>
        <taxon>Ascomycota</taxon>
        <taxon>Saccharomycotina</taxon>
        <taxon>Saccharomycetes</taxon>
        <taxon>Saccharomycetales</taxon>
        <taxon>Saccharomycetaceae</taxon>
        <taxon>Henningerozyma</taxon>
    </lineage>
</organism>
<feature type="compositionally biased region" description="Low complexity" evidence="1">
    <location>
        <begin position="440"/>
        <end position="456"/>
    </location>
</feature>
<name>I2GVV1_HENB6</name>
<evidence type="ECO:0000313" key="2">
    <source>
        <dbReference type="EMBL" id="CCH58253.1"/>
    </source>
</evidence>
<dbReference type="InParanoid" id="I2GVV1"/>
<dbReference type="GO" id="GO:0008157">
    <property type="term" value="F:protein phosphatase 1 binding"/>
    <property type="evidence" value="ECO:0007669"/>
    <property type="project" value="InterPro"/>
</dbReference>
<dbReference type="eggNOG" id="ENOG502QRIU">
    <property type="taxonomic scope" value="Eukaryota"/>
</dbReference>
<dbReference type="GO" id="GO:0019888">
    <property type="term" value="F:protein phosphatase regulator activity"/>
    <property type="evidence" value="ECO:0007669"/>
    <property type="project" value="InterPro"/>
</dbReference>
<protein>
    <submittedName>
        <fullName evidence="2">Uncharacterized protein</fullName>
    </submittedName>
</protein>
<dbReference type="Proteomes" id="UP000002866">
    <property type="component" value="Chromosome 1"/>
</dbReference>
<dbReference type="RefSeq" id="XP_004177772.1">
    <property type="nucleotide sequence ID" value="XM_004177724.1"/>
</dbReference>
<dbReference type="KEGG" id="tbl:TBLA_0A04590"/>
<dbReference type="HOGENOM" id="CLU_429707_0_0_1"/>
<evidence type="ECO:0000256" key="1">
    <source>
        <dbReference type="SAM" id="MobiDB-lite"/>
    </source>
</evidence>
<dbReference type="EMBL" id="HE806316">
    <property type="protein sequence ID" value="CCH58253.1"/>
    <property type="molecule type" value="Genomic_DNA"/>
</dbReference>